<dbReference type="EMBL" id="BGPR01000311">
    <property type="protein sequence ID" value="GBM12262.1"/>
    <property type="molecule type" value="Genomic_DNA"/>
</dbReference>
<feature type="compositionally biased region" description="Polar residues" evidence="1">
    <location>
        <begin position="63"/>
        <end position="78"/>
    </location>
</feature>
<name>A0A4Y2D660_ARAVE</name>
<comment type="caution">
    <text evidence="2">The sequence shown here is derived from an EMBL/GenBank/DDBJ whole genome shotgun (WGS) entry which is preliminary data.</text>
</comment>
<proteinExistence type="predicted"/>
<evidence type="ECO:0000313" key="2">
    <source>
        <dbReference type="EMBL" id="GBM12262.1"/>
    </source>
</evidence>
<dbReference type="Proteomes" id="UP000499080">
    <property type="component" value="Unassembled WGS sequence"/>
</dbReference>
<protein>
    <submittedName>
        <fullName evidence="2">Uncharacterized protein</fullName>
    </submittedName>
</protein>
<organism evidence="2 3">
    <name type="scientific">Araneus ventricosus</name>
    <name type="common">Orbweaver spider</name>
    <name type="synonym">Epeira ventricosa</name>
    <dbReference type="NCBI Taxonomy" id="182803"/>
    <lineage>
        <taxon>Eukaryota</taxon>
        <taxon>Metazoa</taxon>
        <taxon>Ecdysozoa</taxon>
        <taxon>Arthropoda</taxon>
        <taxon>Chelicerata</taxon>
        <taxon>Arachnida</taxon>
        <taxon>Araneae</taxon>
        <taxon>Araneomorphae</taxon>
        <taxon>Entelegynae</taxon>
        <taxon>Araneoidea</taxon>
        <taxon>Araneidae</taxon>
        <taxon>Araneus</taxon>
    </lineage>
</organism>
<dbReference type="AlphaFoldDB" id="A0A4Y2D660"/>
<accession>A0A4Y2D660</accession>
<evidence type="ECO:0000313" key="3">
    <source>
        <dbReference type="Proteomes" id="UP000499080"/>
    </source>
</evidence>
<reference evidence="2 3" key="1">
    <citation type="journal article" date="2019" name="Sci. Rep.">
        <title>Orb-weaving spider Araneus ventricosus genome elucidates the spidroin gene catalogue.</title>
        <authorList>
            <person name="Kono N."/>
            <person name="Nakamura H."/>
            <person name="Ohtoshi R."/>
            <person name="Moran D.A.P."/>
            <person name="Shinohara A."/>
            <person name="Yoshida Y."/>
            <person name="Fujiwara M."/>
            <person name="Mori M."/>
            <person name="Tomita M."/>
            <person name="Arakawa K."/>
        </authorList>
    </citation>
    <scope>NUCLEOTIDE SEQUENCE [LARGE SCALE GENOMIC DNA]</scope>
</reference>
<gene>
    <name evidence="2" type="ORF">AVEN_155267_1</name>
</gene>
<feature type="region of interest" description="Disordered" evidence="1">
    <location>
        <begin position="63"/>
        <end position="129"/>
    </location>
</feature>
<keyword evidence="3" id="KW-1185">Reference proteome</keyword>
<sequence>MHDVYSMELAFKHGNHLSQCRELTTRPPLSQNEKSAIRTRDHRFRRQHEGYFETDRVILNLDQITKTTPEPSNFSTKPTGGRSPPMIWLSTGPMHDGSSVESGFEHGALQPQGRGFATRPPRPPHNPEMRYQVLDHKVPGLKPHYSNDSLCRQSWRM</sequence>
<evidence type="ECO:0000256" key="1">
    <source>
        <dbReference type="SAM" id="MobiDB-lite"/>
    </source>
</evidence>